<sequence>MLKPLPGFHFPPVAKAKIVDPLRLGEPGGFEHSPGLGYSVERRWRPVDKLAQLLGQIRRFPGGCSGGGDRWSGAVTDAASAEGSLWLLQRDESLTFHEVELEYQGTKVGLLYLRAECPPCPLFLALGLASPSAVAAANTELAAIKFSMYCPRIRFSLLSLRFSSLTVSTRWLKSSSVDCSSAIWVTRRSFSSSSEAPPSRCPAESALELVAPAPVRADTDEAPPDAPAASKAADDDYMYGDCRSAKDRAVMNLSKSGSQQALAPAERYETCPMCSTCVVESRLICQACVRMGNFKFEMVTFAQLQRADLTESQSRVETEAVANPSSSPSASSALSRRCESRLRLKQLRRALSDAREAVGAERSRRSAARQACEPRSGGLQAEDGRSHSRSEQPPRDNAGRARAERARHGAAKKARNDRQLHDDIQQGEPDPNVLRPLGHRPPGLANQLAGIQPDLQPVVQQGEERRQREGGYKNGDEAELQHHLQENLLAVVDDLLADHDHGQLLGQLDQAAAVVAFLVAQAKELNVLSRVTGEPAQAIRKVRSRFPVTGFRSYEEQSAEYSGLGRSSSSSKSMTSQWCASEAFFAFPVFQESYG</sequence>
<evidence type="ECO:0000313" key="3">
    <source>
        <dbReference type="WBParaSite" id="maker-uti_cns_0013801-snap-gene-0.2-mRNA-1"/>
    </source>
</evidence>
<evidence type="ECO:0000313" key="2">
    <source>
        <dbReference type="Proteomes" id="UP000095280"/>
    </source>
</evidence>
<feature type="compositionally biased region" description="Basic and acidic residues" evidence="1">
    <location>
        <begin position="354"/>
        <end position="364"/>
    </location>
</feature>
<accession>A0A1I8IKJ9</accession>
<protein>
    <submittedName>
        <fullName evidence="3">JmjC domain-containing protein</fullName>
    </submittedName>
</protein>
<feature type="compositionally biased region" description="Basic and acidic residues" evidence="1">
    <location>
        <begin position="382"/>
        <end position="407"/>
    </location>
</feature>
<feature type="region of interest" description="Disordered" evidence="1">
    <location>
        <begin position="315"/>
        <end position="337"/>
    </location>
</feature>
<organism evidence="2 3">
    <name type="scientific">Macrostomum lignano</name>
    <dbReference type="NCBI Taxonomy" id="282301"/>
    <lineage>
        <taxon>Eukaryota</taxon>
        <taxon>Metazoa</taxon>
        <taxon>Spiralia</taxon>
        <taxon>Lophotrochozoa</taxon>
        <taxon>Platyhelminthes</taxon>
        <taxon>Rhabditophora</taxon>
        <taxon>Macrostomorpha</taxon>
        <taxon>Macrostomida</taxon>
        <taxon>Macrostomidae</taxon>
        <taxon>Macrostomum</taxon>
    </lineage>
</organism>
<dbReference type="AlphaFoldDB" id="A0A1I8IKJ9"/>
<keyword evidence="2" id="KW-1185">Reference proteome</keyword>
<evidence type="ECO:0000256" key="1">
    <source>
        <dbReference type="SAM" id="MobiDB-lite"/>
    </source>
</evidence>
<feature type="compositionally biased region" description="Basic and acidic residues" evidence="1">
    <location>
        <begin position="414"/>
        <end position="424"/>
    </location>
</feature>
<dbReference type="Proteomes" id="UP000095280">
    <property type="component" value="Unplaced"/>
</dbReference>
<dbReference type="WBParaSite" id="maker-uti_cns_0013801-snap-gene-0.2-mRNA-1">
    <property type="protein sequence ID" value="maker-uti_cns_0013801-snap-gene-0.2-mRNA-1"/>
    <property type="gene ID" value="maker-uti_cns_0013801-snap-gene-0.2"/>
</dbReference>
<feature type="region of interest" description="Disordered" evidence="1">
    <location>
        <begin position="354"/>
        <end position="448"/>
    </location>
</feature>
<name>A0A1I8IKJ9_9PLAT</name>
<feature type="compositionally biased region" description="Low complexity" evidence="1">
    <location>
        <begin position="324"/>
        <end position="335"/>
    </location>
</feature>
<reference evidence="3" key="1">
    <citation type="submission" date="2016-11" db="UniProtKB">
        <authorList>
            <consortium name="WormBaseParasite"/>
        </authorList>
    </citation>
    <scope>IDENTIFICATION</scope>
</reference>
<proteinExistence type="predicted"/>